<dbReference type="InterPro" id="IPR025419">
    <property type="entry name" value="DUF4142"/>
</dbReference>
<proteinExistence type="predicted"/>
<name>A0A370X004_9GAMM</name>
<evidence type="ECO:0000256" key="1">
    <source>
        <dbReference type="SAM" id="SignalP"/>
    </source>
</evidence>
<dbReference type="PANTHER" id="PTHR38593">
    <property type="entry name" value="BLR2558 PROTEIN"/>
    <property type="match status" value="1"/>
</dbReference>
<feature type="domain" description="DUF4142" evidence="2">
    <location>
        <begin position="39"/>
        <end position="167"/>
    </location>
</feature>
<dbReference type="PANTHER" id="PTHR38593:SF1">
    <property type="entry name" value="BLR2558 PROTEIN"/>
    <property type="match status" value="1"/>
</dbReference>
<evidence type="ECO:0000259" key="2">
    <source>
        <dbReference type="Pfam" id="PF13628"/>
    </source>
</evidence>
<sequence length="212" mass="22663">MYGARFSRLVPLSLVLMWLVLGAGLAQAADNGNSPLNSDEQAFLERAMSDNASQIALAKLAIAKSINPRVLQLATTIVQERTALNARMAQLMPNQRAAGTPMAGDDPTMDRLQALNGDAFDKTFTSALVRSHCRAISAYEAVRLNASNLSLKDLTHEAIPQLRGDLMVAIAVLRSSGWTAPAHHPEAIAAADTHAAKAAVFWEPISLVAAPW</sequence>
<protein>
    <submittedName>
        <fullName evidence="3">DUF4142 domain-containing protein</fullName>
    </submittedName>
</protein>
<feature type="chain" id="PRO_5016777978" evidence="1">
    <location>
        <begin position="29"/>
        <end position="212"/>
    </location>
</feature>
<dbReference type="AlphaFoldDB" id="A0A370X004"/>
<keyword evidence="4" id="KW-1185">Reference proteome</keyword>
<dbReference type="Gene3D" id="1.20.1260.10">
    <property type="match status" value="1"/>
</dbReference>
<dbReference type="EMBL" id="QRBE01000005">
    <property type="protein sequence ID" value="RDS81729.1"/>
    <property type="molecule type" value="Genomic_DNA"/>
</dbReference>
<feature type="signal peptide" evidence="1">
    <location>
        <begin position="1"/>
        <end position="28"/>
    </location>
</feature>
<evidence type="ECO:0000313" key="3">
    <source>
        <dbReference type="EMBL" id="RDS81729.1"/>
    </source>
</evidence>
<evidence type="ECO:0000313" key="4">
    <source>
        <dbReference type="Proteomes" id="UP000254258"/>
    </source>
</evidence>
<comment type="caution">
    <text evidence="3">The sequence shown here is derived from an EMBL/GenBank/DDBJ whole genome shotgun (WGS) entry which is preliminary data.</text>
</comment>
<accession>A0A370X004</accession>
<keyword evidence="1" id="KW-0732">Signal</keyword>
<reference evidence="3 4" key="1">
    <citation type="submission" date="2018-07" db="EMBL/GenBank/DDBJ databases">
        <title>Dyella monticola sp. nov. and Dyella psychrodurans sp. nov. isolated from monsoon evergreen broad-leaved forest soil of Dinghu Mountain, China.</title>
        <authorList>
            <person name="Gao Z."/>
            <person name="Qiu L."/>
        </authorList>
    </citation>
    <scope>NUCLEOTIDE SEQUENCE [LARGE SCALE GENOMIC DNA]</scope>
    <source>
        <strain evidence="3 4">4G-K06</strain>
    </source>
</reference>
<organism evidence="3 4">
    <name type="scientific">Dyella monticola</name>
    <dbReference type="NCBI Taxonomy" id="1927958"/>
    <lineage>
        <taxon>Bacteria</taxon>
        <taxon>Pseudomonadati</taxon>
        <taxon>Pseudomonadota</taxon>
        <taxon>Gammaproteobacteria</taxon>
        <taxon>Lysobacterales</taxon>
        <taxon>Rhodanobacteraceae</taxon>
        <taxon>Dyella</taxon>
    </lineage>
</organism>
<gene>
    <name evidence="3" type="ORF">DWU98_10960</name>
</gene>
<dbReference type="InterPro" id="IPR012347">
    <property type="entry name" value="Ferritin-like"/>
</dbReference>
<dbReference type="Pfam" id="PF13628">
    <property type="entry name" value="DUF4142"/>
    <property type="match status" value="1"/>
</dbReference>
<dbReference type="Proteomes" id="UP000254258">
    <property type="component" value="Unassembled WGS sequence"/>
</dbReference>